<accession>A0A428Z913</accession>
<dbReference type="Pfam" id="PF21863">
    <property type="entry name" value="HTH_67"/>
    <property type="match status" value="1"/>
</dbReference>
<dbReference type="AlphaFoldDB" id="A0A428Z913"/>
<proteinExistence type="predicted"/>
<evidence type="ECO:0000313" key="1">
    <source>
        <dbReference type="EMBL" id="RSM84536.1"/>
    </source>
</evidence>
<comment type="caution">
    <text evidence="1">The sequence shown here is derived from an EMBL/GenBank/DDBJ whole genome shotgun (WGS) entry which is preliminary data.</text>
</comment>
<dbReference type="InterPro" id="IPR054058">
    <property type="entry name" value="HTH_67"/>
</dbReference>
<dbReference type="RefSeq" id="WP_037259558.1">
    <property type="nucleotide sequence ID" value="NZ_QHKI01000016.1"/>
</dbReference>
<name>A0A428Z913_KIBAR</name>
<dbReference type="Gene3D" id="1.10.10.10">
    <property type="entry name" value="Winged helix-like DNA-binding domain superfamily/Winged helix DNA-binding domain"/>
    <property type="match status" value="1"/>
</dbReference>
<evidence type="ECO:0000313" key="2">
    <source>
        <dbReference type="Proteomes" id="UP000287547"/>
    </source>
</evidence>
<gene>
    <name evidence="1" type="ORF">DMH04_20655</name>
</gene>
<dbReference type="InterPro" id="IPR036390">
    <property type="entry name" value="WH_DNA-bd_sf"/>
</dbReference>
<dbReference type="Proteomes" id="UP000287547">
    <property type="component" value="Unassembled WGS sequence"/>
</dbReference>
<dbReference type="OrthoDB" id="3697068at2"/>
<sequence length="124" mass="14122">MKPLGYWLIHIHELLETGFERLFEDEGLTRRHWQVLNTIASKAEIHTALRPFGDDFRQQVDELAARGWVNGEFELTTAGREAHQRVSERVHAIRAKVTEGISADEYATLMNLLQRVATNAAALV</sequence>
<protein>
    <recommendedName>
        <fullName evidence="3">MarR family transcriptional regulator</fullName>
    </recommendedName>
</protein>
<evidence type="ECO:0008006" key="3">
    <source>
        <dbReference type="Google" id="ProtNLM"/>
    </source>
</evidence>
<dbReference type="InterPro" id="IPR036388">
    <property type="entry name" value="WH-like_DNA-bd_sf"/>
</dbReference>
<dbReference type="SUPFAM" id="SSF46785">
    <property type="entry name" value="Winged helix' DNA-binding domain"/>
    <property type="match status" value="1"/>
</dbReference>
<reference evidence="1 2" key="1">
    <citation type="submission" date="2018-05" db="EMBL/GenBank/DDBJ databases">
        <title>Evolution of GPA BGCs.</title>
        <authorList>
            <person name="Waglechner N."/>
            <person name="Wright G.D."/>
        </authorList>
    </citation>
    <scope>NUCLEOTIDE SEQUENCE [LARGE SCALE GENOMIC DNA]</scope>
    <source>
        <strain evidence="1 2">A82846</strain>
    </source>
</reference>
<organism evidence="1 2">
    <name type="scientific">Kibdelosporangium aridum</name>
    <dbReference type="NCBI Taxonomy" id="2030"/>
    <lineage>
        <taxon>Bacteria</taxon>
        <taxon>Bacillati</taxon>
        <taxon>Actinomycetota</taxon>
        <taxon>Actinomycetes</taxon>
        <taxon>Pseudonocardiales</taxon>
        <taxon>Pseudonocardiaceae</taxon>
        <taxon>Kibdelosporangium</taxon>
    </lineage>
</organism>
<dbReference type="EMBL" id="QHKI01000016">
    <property type="protein sequence ID" value="RSM84536.1"/>
    <property type="molecule type" value="Genomic_DNA"/>
</dbReference>